<evidence type="ECO:0000313" key="2">
    <source>
        <dbReference type="Proteomes" id="UP000324629"/>
    </source>
</evidence>
<dbReference type="EMBL" id="QNGE01002889">
    <property type="protein sequence ID" value="KAA3674826.1"/>
    <property type="molecule type" value="Genomic_DNA"/>
</dbReference>
<accession>A0A5J4NGQ0</accession>
<keyword evidence="2" id="KW-1185">Reference proteome</keyword>
<evidence type="ECO:0000313" key="1">
    <source>
        <dbReference type="EMBL" id="KAA3674826.1"/>
    </source>
</evidence>
<protein>
    <recommendedName>
        <fullName evidence="3">G-protein coupled receptors family 2 profile 2 domain-containing protein</fullName>
    </recommendedName>
</protein>
<organism evidence="1 2">
    <name type="scientific">Paragonimus westermani</name>
    <dbReference type="NCBI Taxonomy" id="34504"/>
    <lineage>
        <taxon>Eukaryota</taxon>
        <taxon>Metazoa</taxon>
        <taxon>Spiralia</taxon>
        <taxon>Lophotrochozoa</taxon>
        <taxon>Platyhelminthes</taxon>
        <taxon>Trematoda</taxon>
        <taxon>Digenea</taxon>
        <taxon>Plagiorchiida</taxon>
        <taxon>Troglotremata</taxon>
        <taxon>Troglotrematidae</taxon>
        <taxon>Paragonimus</taxon>
    </lineage>
</organism>
<dbReference type="Gene3D" id="1.20.1070.10">
    <property type="entry name" value="Rhodopsin 7-helix transmembrane proteins"/>
    <property type="match status" value="1"/>
</dbReference>
<proteinExistence type="predicted"/>
<gene>
    <name evidence="1" type="ORF">DEA37_0012343</name>
</gene>
<comment type="caution">
    <text evidence="1">The sequence shown here is derived from an EMBL/GenBank/DDBJ whole genome shotgun (WGS) entry which is preliminary data.</text>
</comment>
<name>A0A5J4NGQ0_9TREM</name>
<sequence>MDSNDSQQETAYLELIKLYYRQVLEALQGFCVALIFCFLNKEVTSELKRLYKQSQLRSAVMDTTAPSRSKSRSWLLNDNLPISVIRRSKWNDFWKMTRWRRQRHTSFVRPSGPRKPSPLCQQTNSQRSDIKLELVIGTT</sequence>
<evidence type="ECO:0008006" key="3">
    <source>
        <dbReference type="Google" id="ProtNLM"/>
    </source>
</evidence>
<dbReference type="AlphaFoldDB" id="A0A5J4NGQ0"/>
<reference evidence="1 2" key="1">
    <citation type="journal article" date="2019" name="Gigascience">
        <title>Whole-genome sequence of the oriental lung fluke Paragonimus westermani.</title>
        <authorList>
            <person name="Oey H."/>
            <person name="Zakrzewski M."/>
            <person name="Narain K."/>
            <person name="Devi K.R."/>
            <person name="Agatsuma T."/>
            <person name="Nawaratna S."/>
            <person name="Gobert G.N."/>
            <person name="Jones M.K."/>
            <person name="Ragan M.A."/>
            <person name="McManus D.P."/>
            <person name="Krause L."/>
        </authorList>
    </citation>
    <scope>NUCLEOTIDE SEQUENCE [LARGE SCALE GENOMIC DNA]</scope>
    <source>
        <strain evidence="1 2">IND2009</strain>
    </source>
</reference>
<dbReference type="Proteomes" id="UP000324629">
    <property type="component" value="Unassembled WGS sequence"/>
</dbReference>